<dbReference type="AlphaFoldDB" id="A0A2P2NYK1"/>
<evidence type="ECO:0000313" key="1">
    <source>
        <dbReference type="EMBL" id="MBX47587.1"/>
    </source>
</evidence>
<organism evidence="1">
    <name type="scientific">Rhizophora mucronata</name>
    <name type="common">Asiatic mangrove</name>
    <dbReference type="NCBI Taxonomy" id="61149"/>
    <lineage>
        <taxon>Eukaryota</taxon>
        <taxon>Viridiplantae</taxon>
        <taxon>Streptophyta</taxon>
        <taxon>Embryophyta</taxon>
        <taxon>Tracheophyta</taxon>
        <taxon>Spermatophyta</taxon>
        <taxon>Magnoliopsida</taxon>
        <taxon>eudicotyledons</taxon>
        <taxon>Gunneridae</taxon>
        <taxon>Pentapetalae</taxon>
        <taxon>rosids</taxon>
        <taxon>fabids</taxon>
        <taxon>Malpighiales</taxon>
        <taxon>Rhizophoraceae</taxon>
        <taxon>Rhizophora</taxon>
    </lineage>
</organism>
<reference evidence="1" key="1">
    <citation type="submission" date="2018-02" db="EMBL/GenBank/DDBJ databases">
        <title>Rhizophora mucronata_Transcriptome.</title>
        <authorList>
            <person name="Meera S.P."/>
            <person name="Sreeshan A."/>
            <person name="Augustine A."/>
        </authorList>
    </citation>
    <scope>NUCLEOTIDE SEQUENCE</scope>
    <source>
        <tissue evidence="1">Leaf</tissue>
    </source>
</reference>
<proteinExistence type="predicted"/>
<protein>
    <submittedName>
        <fullName evidence="1">Uncharacterized protein</fullName>
    </submittedName>
</protein>
<dbReference type="EMBL" id="GGEC01067103">
    <property type="protein sequence ID" value="MBX47587.1"/>
    <property type="molecule type" value="Transcribed_RNA"/>
</dbReference>
<name>A0A2P2NYK1_RHIMU</name>
<sequence>MVKCQKLCLSQAKLSDRHQAYNKIKKNRKQPIRVECSELSHVVIEFPGFLNGIMVIEIIIKKNELEKQKPLQI</sequence>
<accession>A0A2P2NYK1</accession>